<keyword evidence="4" id="KW-0808">Transferase</keyword>
<dbReference type="GO" id="GO:0047154">
    <property type="term" value="F:methylmalonyl-CoA carboxytransferase activity"/>
    <property type="evidence" value="ECO:0007669"/>
    <property type="project" value="UniProtKB-EC"/>
</dbReference>
<dbReference type="Proteomes" id="UP000315750">
    <property type="component" value="Chromosome"/>
</dbReference>
<reference evidence="4 5" key="1">
    <citation type="submission" date="2019-02" db="EMBL/GenBank/DDBJ databases">
        <title>Deep-cultivation of Planctomycetes and their phenomic and genomic characterization uncovers novel biology.</title>
        <authorList>
            <person name="Wiegand S."/>
            <person name="Jogler M."/>
            <person name="Boedeker C."/>
            <person name="Pinto D."/>
            <person name="Vollmers J."/>
            <person name="Rivas-Marin E."/>
            <person name="Kohn T."/>
            <person name="Peeters S.H."/>
            <person name="Heuer A."/>
            <person name="Rast P."/>
            <person name="Oberbeckmann S."/>
            <person name="Bunk B."/>
            <person name="Jeske O."/>
            <person name="Meyerdierks A."/>
            <person name="Storesund J.E."/>
            <person name="Kallscheuer N."/>
            <person name="Luecker S."/>
            <person name="Lage O.M."/>
            <person name="Pohl T."/>
            <person name="Merkel B.J."/>
            <person name="Hornburger P."/>
            <person name="Mueller R.-W."/>
            <person name="Bruemmer F."/>
            <person name="Labrenz M."/>
            <person name="Spormann A.M."/>
            <person name="Op den Camp H."/>
            <person name="Overmann J."/>
            <person name="Amann R."/>
            <person name="Jetten M.S.M."/>
            <person name="Mascher T."/>
            <person name="Medema M.H."/>
            <person name="Devos D.P."/>
            <person name="Kaster A.-K."/>
            <person name="Ovreas L."/>
            <person name="Rohde M."/>
            <person name="Galperin M.Y."/>
            <person name="Jogler C."/>
        </authorList>
    </citation>
    <scope>NUCLEOTIDE SEQUENCE [LARGE SCALE GENOMIC DNA]</scope>
    <source>
        <strain evidence="4 5">Pan181</strain>
    </source>
</reference>
<dbReference type="KEGG" id="amuc:Pan181_03350"/>
<dbReference type="PANTHER" id="PTHR45266:SF3">
    <property type="entry name" value="OXALOACETATE DECARBOXYLASE ALPHA CHAIN"/>
    <property type="match status" value="1"/>
</dbReference>
<dbReference type="CDD" id="cd06850">
    <property type="entry name" value="biotinyl_domain"/>
    <property type="match status" value="1"/>
</dbReference>
<accession>A0A518AHI5</accession>
<gene>
    <name evidence="4" type="ORF">Pan181_03350</name>
</gene>
<evidence type="ECO:0000313" key="5">
    <source>
        <dbReference type="Proteomes" id="UP000315750"/>
    </source>
</evidence>
<dbReference type="SUPFAM" id="SSF51230">
    <property type="entry name" value="Single hybrid motif"/>
    <property type="match status" value="1"/>
</dbReference>
<dbReference type="FunFam" id="2.40.50.100:FF:000003">
    <property type="entry name" value="Acetyl-CoA carboxylase biotin carboxyl carrier protein"/>
    <property type="match status" value="1"/>
</dbReference>
<dbReference type="EMBL" id="CP036278">
    <property type="protein sequence ID" value="QDU54155.1"/>
    <property type="molecule type" value="Genomic_DNA"/>
</dbReference>
<evidence type="ECO:0000313" key="4">
    <source>
        <dbReference type="EMBL" id="QDU54155.1"/>
    </source>
</evidence>
<dbReference type="EC" id="2.1.3.1" evidence="4"/>
<organism evidence="4 5">
    <name type="scientific">Aeoliella mucimassa</name>
    <dbReference type="NCBI Taxonomy" id="2527972"/>
    <lineage>
        <taxon>Bacteria</taxon>
        <taxon>Pseudomonadati</taxon>
        <taxon>Planctomycetota</taxon>
        <taxon>Planctomycetia</taxon>
        <taxon>Pirellulales</taxon>
        <taxon>Lacipirellulaceae</taxon>
        <taxon>Aeoliella</taxon>
    </lineage>
</organism>
<dbReference type="InterPro" id="IPR000089">
    <property type="entry name" value="Biotin_lipoyl"/>
</dbReference>
<evidence type="ECO:0000256" key="1">
    <source>
        <dbReference type="ARBA" id="ARBA00023267"/>
    </source>
</evidence>
<evidence type="ECO:0000259" key="3">
    <source>
        <dbReference type="PROSITE" id="PS50968"/>
    </source>
</evidence>
<keyword evidence="1" id="KW-0092">Biotin</keyword>
<proteinExistence type="predicted"/>
<feature type="domain" description="Lipoyl-binding" evidence="3">
    <location>
        <begin position="53"/>
        <end position="129"/>
    </location>
</feature>
<dbReference type="InterPro" id="IPR050709">
    <property type="entry name" value="Biotin_Carboxyl_Carrier/Decarb"/>
</dbReference>
<dbReference type="PANTHER" id="PTHR45266">
    <property type="entry name" value="OXALOACETATE DECARBOXYLASE ALPHA CHAIN"/>
    <property type="match status" value="1"/>
</dbReference>
<dbReference type="AlphaFoldDB" id="A0A518AHI5"/>
<dbReference type="InterPro" id="IPR011053">
    <property type="entry name" value="Single_hybrid_motif"/>
</dbReference>
<feature type="region of interest" description="Disordered" evidence="2">
    <location>
        <begin position="17"/>
        <end position="44"/>
    </location>
</feature>
<dbReference type="Gene3D" id="2.40.50.100">
    <property type="match status" value="1"/>
</dbReference>
<dbReference type="RefSeq" id="WP_145245173.1">
    <property type="nucleotide sequence ID" value="NZ_CP036278.1"/>
</dbReference>
<name>A0A518AHI5_9BACT</name>
<sequence>MKLNIKVDGQLFEVEVEVDEPESPRPAYVPPPGHVRAPAAAATPAVPVPGGSQEVVADESKVCRSPISGVVVRVTAKVGDAIAASDVLLVVEAMKMETEITSPREGKVSNIKVTPGDSVKTGQVLVEFE</sequence>
<protein>
    <submittedName>
        <fullName evidence="4">Methylmalonyl-CoA carboxyltransferase 1.3S subunit</fullName>
        <ecNumber evidence="4">2.1.3.1</ecNumber>
    </submittedName>
</protein>
<feature type="compositionally biased region" description="Low complexity" evidence="2">
    <location>
        <begin position="34"/>
        <end position="44"/>
    </location>
</feature>
<dbReference type="Pfam" id="PF00364">
    <property type="entry name" value="Biotin_lipoyl"/>
    <property type="match status" value="1"/>
</dbReference>
<keyword evidence="5" id="KW-1185">Reference proteome</keyword>
<dbReference type="OrthoDB" id="9760256at2"/>
<dbReference type="PROSITE" id="PS50968">
    <property type="entry name" value="BIOTINYL_LIPOYL"/>
    <property type="match status" value="1"/>
</dbReference>
<evidence type="ECO:0000256" key="2">
    <source>
        <dbReference type="SAM" id="MobiDB-lite"/>
    </source>
</evidence>